<evidence type="ECO:0000313" key="1">
    <source>
        <dbReference type="EMBL" id="GEO18291.1"/>
    </source>
</evidence>
<name>A0A512C253_9HYPH</name>
<gene>
    <name evidence="1" type="ORF">MAE02_59870</name>
</gene>
<keyword evidence="2" id="KW-1185">Reference proteome</keyword>
<sequence length="86" mass="9551">MSKPEILTADIARDRVLNTALNNLPPDLARHRILDSTEAATFWGVSVPHWRRLYRANEVPAPIKLGARKLGWRVGDLIDALAARAA</sequence>
<comment type="caution">
    <text evidence="1">The sequence shown here is derived from an EMBL/GenBank/DDBJ whole genome shotgun (WGS) entry which is preliminary data.</text>
</comment>
<organism evidence="1 2">
    <name type="scientific">Microvirga aerophila</name>
    <dbReference type="NCBI Taxonomy" id="670291"/>
    <lineage>
        <taxon>Bacteria</taxon>
        <taxon>Pseudomonadati</taxon>
        <taxon>Pseudomonadota</taxon>
        <taxon>Alphaproteobacteria</taxon>
        <taxon>Hyphomicrobiales</taxon>
        <taxon>Methylobacteriaceae</taxon>
        <taxon>Microvirga</taxon>
    </lineage>
</organism>
<evidence type="ECO:0000313" key="2">
    <source>
        <dbReference type="Proteomes" id="UP000321085"/>
    </source>
</evidence>
<proteinExistence type="predicted"/>
<dbReference type="EMBL" id="BJYU01000177">
    <property type="protein sequence ID" value="GEO18291.1"/>
    <property type="molecule type" value="Genomic_DNA"/>
</dbReference>
<dbReference type="AlphaFoldDB" id="A0A512C253"/>
<reference evidence="1 2" key="1">
    <citation type="submission" date="2019-07" db="EMBL/GenBank/DDBJ databases">
        <title>Whole genome shotgun sequence of Microvirga aerophila NBRC 106136.</title>
        <authorList>
            <person name="Hosoyama A."/>
            <person name="Uohara A."/>
            <person name="Ohji S."/>
            <person name="Ichikawa N."/>
        </authorList>
    </citation>
    <scope>NUCLEOTIDE SEQUENCE [LARGE SCALE GENOMIC DNA]</scope>
    <source>
        <strain evidence="1 2">NBRC 106136</strain>
    </source>
</reference>
<dbReference type="Proteomes" id="UP000321085">
    <property type="component" value="Unassembled WGS sequence"/>
</dbReference>
<protein>
    <submittedName>
        <fullName evidence="1">Uncharacterized protein</fullName>
    </submittedName>
</protein>
<accession>A0A512C253</accession>